<evidence type="ECO:0000313" key="3">
    <source>
        <dbReference type="Proteomes" id="UP000887565"/>
    </source>
</evidence>
<dbReference type="AlphaFoldDB" id="A0A915HW87"/>
<organism evidence="3 4">
    <name type="scientific">Romanomermis culicivorax</name>
    <name type="common">Nematode worm</name>
    <dbReference type="NCBI Taxonomy" id="13658"/>
    <lineage>
        <taxon>Eukaryota</taxon>
        <taxon>Metazoa</taxon>
        <taxon>Ecdysozoa</taxon>
        <taxon>Nematoda</taxon>
        <taxon>Enoplea</taxon>
        <taxon>Dorylaimia</taxon>
        <taxon>Mermithida</taxon>
        <taxon>Mermithoidea</taxon>
        <taxon>Mermithidae</taxon>
        <taxon>Romanomermis</taxon>
    </lineage>
</organism>
<keyword evidence="3" id="KW-1185">Reference proteome</keyword>
<dbReference type="Proteomes" id="UP000887565">
    <property type="component" value="Unplaced"/>
</dbReference>
<feature type="compositionally biased region" description="Polar residues" evidence="1">
    <location>
        <begin position="134"/>
        <end position="143"/>
    </location>
</feature>
<evidence type="ECO:0000256" key="2">
    <source>
        <dbReference type="SAM" id="Phobius"/>
    </source>
</evidence>
<proteinExistence type="predicted"/>
<feature type="transmembrane region" description="Helical" evidence="2">
    <location>
        <begin position="32"/>
        <end position="56"/>
    </location>
</feature>
<evidence type="ECO:0000313" key="4">
    <source>
        <dbReference type="WBParaSite" id="nRc.2.0.1.t06060-RA"/>
    </source>
</evidence>
<keyword evidence="2" id="KW-0472">Membrane</keyword>
<evidence type="ECO:0000256" key="1">
    <source>
        <dbReference type="SAM" id="MobiDB-lite"/>
    </source>
</evidence>
<keyword evidence="2" id="KW-1133">Transmembrane helix</keyword>
<name>A0A915HW87_ROMCU</name>
<accession>A0A915HW87</accession>
<keyword evidence="2" id="KW-0812">Transmembrane</keyword>
<dbReference type="WBParaSite" id="nRc.2.0.1.t06060-RA">
    <property type="protein sequence ID" value="nRc.2.0.1.t06060-RA"/>
    <property type="gene ID" value="nRc.2.0.1.g06060"/>
</dbReference>
<feature type="region of interest" description="Disordered" evidence="1">
    <location>
        <begin position="134"/>
        <end position="164"/>
    </location>
</feature>
<protein>
    <submittedName>
        <fullName evidence="4">Uncharacterized protein</fullName>
    </submittedName>
</protein>
<reference evidence="4" key="1">
    <citation type="submission" date="2022-11" db="UniProtKB">
        <authorList>
            <consortium name="WormBaseParasite"/>
        </authorList>
    </citation>
    <scope>IDENTIFICATION</scope>
</reference>
<feature type="compositionally biased region" description="Basic and acidic residues" evidence="1">
    <location>
        <begin position="144"/>
        <end position="164"/>
    </location>
</feature>
<sequence length="164" mass="18536">MWALNISKLMLRFPAALRFFNNPATLFLQSDVLAYAALDAYYPLLLFLAFGHYGFVPKVYNAHALFPKDSLDATEMDHLAEMLIAAFHNIALTDILPADSADKIYPTIWQIALPVIMNGAHPFLNHQNIDAYDTSQASHSPESAQKEKEETKRRMEQVAGDIRR</sequence>